<feature type="compositionally biased region" description="Low complexity" evidence="1">
    <location>
        <begin position="135"/>
        <end position="151"/>
    </location>
</feature>
<accession>A0ABN9TNX3</accession>
<name>A0ABN9TNX3_9DINO</name>
<sequence length="372" mass="38725">MHVGGREFEQEALQSGLVAAGGGIHTSTEDVDAAAPRLQEQGAAGAAAAAAPASWRALRTRGPGSGAGLPGLEQLVARAARRLGRADPIGEGDSSSDSEAEPEVRPVRGGAAAGAAAARSERRRQLSSSDEETAPSRAAQSGASSSGLGGPAAANLDANGLQSLLQLRMLEVLERLETGKRSSSSGDENETAGTAVRGMRRLRQRAFRSEVKQALAVQRGMAWTYLDYGERRIPWGKLYDLKKTCAMLVAVLEHVDQGLFDEAHGQLVQIMKALEQVAINQGSWKAAWPLSGLVDPCSRRGSAGDEFATGVVAAYITELEAPESKIKQRGGVVASPEKSGNGQGADAGAGARTTGAKSTNKRNKKKKPKKAA</sequence>
<protein>
    <submittedName>
        <fullName evidence="2">Uncharacterized protein</fullName>
    </submittedName>
</protein>
<keyword evidence="3" id="KW-1185">Reference proteome</keyword>
<evidence type="ECO:0000256" key="1">
    <source>
        <dbReference type="SAM" id="MobiDB-lite"/>
    </source>
</evidence>
<feature type="region of interest" description="Disordered" evidence="1">
    <location>
        <begin position="178"/>
        <end position="197"/>
    </location>
</feature>
<feature type="region of interest" description="Disordered" evidence="1">
    <location>
        <begin position="325"/>
        <end position="372"/>
    </location>
</feature>
<dbReference type="Proteomes" id="UP001189429">
    <property type="component" value="Unassembled WGS sequence"/>
</dbReference>
<reference evidence="2" key="1">
    <citation type="submission" date="2023-10" db="EMBL/GenBank/DDBJ databases">
        <authorList>
            <person name="Chen Y."/>
            <person name="Shah S."/>
            <person name="Dougan E. K."/>
            <person name="Thang M."/>
            <person name="Chan C."/>
        </authorList>
    </citation>
    <scope>NUCLEOTIDE SEQUENCE [LARGE SCALE GENOMIC DNA]</scope>
</reference>
<organism evidence="2 3">
    <name type="scientific">Prorocentrum cordatum</name>
    <dbReference type="NCBI Taxonomy" id="2364126"/>
    <lineage>
        <taxon>Eukaryota</taxon>
        <taxon>Sar</taxon>
        <taxon>Alveolata</taxon>
        <taxon>Dinophyceae</taxon>
        <taxon>Prorocentrales</taxon>
        <taxon>Prorocentraceae</taxon>
        <taxon>Prorocentrum</taxon>
    </lineage>
</organism>
<proteinExistence type="predicted"/>
<feature type="region of interest" description="Disordered" evidence="1">
    <location>
        <begin position="40"/>
        <end position="70"/>
    </location>
</feature>
<feature type="compositionally biased region" description="Low complexity" evidence="1">
    <location>
        <begin position="109"/>
        <end position="118"/>
    </location>
</feature>
<dbReference type="EMBL" id="CAUYUJ010014896">
    <property type="protein sequence ID" value="CAK0847391.1"/>
    <property type="molecule type" value="Genomic_DNA"/>
</dbReference>
<feature type="compositionally biased region" description="Basic residues" evidence="1">
    <location>
        <begin position="359"/>
        <end position="372"/>
    </location>
</feature>
<evidence type="ECO:0000313" key="2">
    <source>
        <dbReference type="EMBL" id="CAK0847391.1"/>
    </source>
</evidence>
<feature type="compositionally biased region" description="Low complexity" evidence="1">
    <location>
        <begin position="348"/>
        <end position="358"/>
    </location>
</feature>
<feature type="compositionally biased region" description="Low complexity" evidence="1">
    <location>
        <begin position="42"/>
        <end position="53"/>
    </location>
</feature>
<feature type="region of interest" description="Disordered" evidence="1">
    <location>
        <begin position="86"/>
        <end position="151"/>
    </location>
</feature>
<gene>
    <name evidence="2" type="ORF">PCOR1329_LOCUS40606</name>
</gene>
<comment type="caution">
    <text evidence="2">The sequence shown here is derived from an EMBL/GenBank/DDBJ whole genome shotgun (WGS) entry which is preliminary data.</text>
</comment>
<evidence type="ECO:0000313" key="3">
    <source>
        <dbReference type="Proteomes" id="UP001189429"/>
    </source>
</evidence>